<dbReference type="OrthoDB" id="64477at2759"/>
<feature type="region of interest" description="Disordered" evidence="1">
    <location>
        <begin position="268"/>
        <end position="302"/>
    </location>
</feature>
<accession>K5W2L3</accession>
<evidence type="ECO:0000313" key="2">
    <source>
        <dbReference type="EMBL" id="EKM53330.1"/>
    </source>
</evidence>
<dbReference type="Proteomes" id="UP000008370">
    <property type="component" value="Unassembled WGS sequence"/>
</dbReference>
<dbReference type="SUPFAM" id="SSF55729">
    <property type="entry name" value="Acyl-CoA N-acyltransferases (Nat)"/>
    <property type="match status" value="1"/>
</dbReference>
<gene>
    <name evidence="2" type="ORF">PHACADRAFT_259616</name>
</gene>
<keyword evidence="3" id="KW-1185">Reference proteome</keyword>
<feature type="compositionally biased region" description="Polar residues" evidence="1">
    <location>
        <begin position="286"/>
        <end position="299"/>
    </location>
</feature>
<dbReference type="KEGG" id="pco:PHACADRAFT_259616"/>
<sequence length="506" mass="54592">MALADNVVRLVPLSSEVEMAQESRFTLAWSELVYRSTEIVLSNTTAPYDFLDHPSCIYLAFIEKLIPANEKKDLPPSLQTIGVIYLTTSELPSTVNVGIALCAEARGEGSASRSVRLLVNWALTELGCHRVQARVVRCGDMGTEDSLRMLAAQGFVIEGTQRRALFCPPPTNATGPVDPQATNGEWRDIVTCTVLDTDWALSQPDSFSVKSLWGDMFARHQRESEDLVALEERAEQRRLQKRRLKALEQMALEAANAEYNTKVETAKKVKTAKKGKKSARTPYPSQPSSSGQATWSAQEWGQDPNRRQFSQARALASIHQLGTMLHDCPPDVQALLPPTGPQLNAPALCPDNYTAAGQPMDGTLQIGPWAVLASGGPPCSSEGAAMDIPTRAEARDAPVEQQTDDEDDASSAVSLSSASPSDSVIHINDDASTVSDLSYTSLSHNEDDFMSDGELVSDTANTPPRSPSVASHVSGASSLESWDVLSEASRASTPPVPAELPHTVPQ</sequence>
<organism evidence="2 3">
    <name type="scientific">Phanerochaete carnosa (strain HHB-10118-sp)</name>
    <name type="common">White-rot fungus</name>
    <name type="synonym">Peniophora carnosa</name>
    <dbReference type="NCBI Taxonomy" id="650164"/>
    <lineage>
        <taxon>Eukaryota</taxon>
        <taxon>Fungi</taxon>
        <taxon>Dikarya</taxon>
        <taxon>Basidiomycota</taxon>
        <taxon>Agaricomycotina</taxon>
        <taxon>Agaricomycetes</taxon>
        <taxon>Polyporales</taxon>
        <taxon>Phanerochaetaceae</taxon>
        <taxon>Phanerochaete</taxon>
    </lineage>
</organism>
<feature type="compositionally biased region" description="Polar residues" evidence="1">
    <location>
        <begin position="458"/>
        <end position="480"/>
    </location>
</feature>
<dbReference type="AlphaFoldDB" id="K5W2L3"/>
<dbReference type="GeneID" id="18917473"/>
<dbReference type="HOGENOM" id="CLU_636324_0_0_1"/>
<evidence type="ECO:0000313" key="3">
    <source>
        <dbReference type="Proteomes" id="UP000008370"/>
    </source>
</evidence>
<protein>
    <submittedName>
        <fullName evidence="2">Uncharacterized protein</fullName>
    </submittedName>
</protein>
<feature type="region of interest" description="Disordered" evidence="1">
    <location>
        <begin position="394"/>
        <end position="426"/>
    </location>
</feature>
<dbReference type="Gene3D" id="3.40.630.30">
    <property type="match status" value="1"/>
</dbReference>
<evidence type="ECO:0000256" key="1">
    <source>
        <dbReference type="SAM" id="MobiDB-lite"/>
    </source>
</evidence>
<dbReference type="InterPro" id="IPR016181">
    <property type="entry name" value="Acyl_CoA_acyltransferase"/>
</dbReference>
<dbReference type="EMBL" id="JH930474">
    <property type="protein sequence ID" value="EKM53330.1"/>
    <property type="molecule type" value="Genomic_DNA"/>
</dbReference>
<reference evidence="2 3" key="1">
    <citation type="journal article" date="2012" name="BMC Genomics">
        <title>Comparative genomics of the white-rot fungi, Phanerochaete carnosa and P. chrysosporium, to elucidate the genetic basis of the distinct wood types they colonize.</title>
        <authorList>
            <person name="Suzuki H."/>
            <person name="MacDonald J."/>
            <person name="Syed K."/>
            <person name="Salamov A."/>
            <person name="Hori C."/>
            <person name="Aerts A."/>
            <person name="Henrissat B."/>
            <person name="Wiebenga A."/>
            <person name="vanKuyk P.A."/>
            <person name="Barry K."/>
            <person name="Lindquist E."/>
            <person name="LaButti K."/>
            <person name="Lapidus A."/>
            <person name="Lucas S."/>
            <person name="Coutinho P."/>
            <person name="Gong Y."/>
            <person name="Samejima M."/>
            <person name="Mahadevan R."/>
            <person name="Abou-Zaid M."/>
            <person name="de Vries R.P."/>
            <person name="Igarashi K."/>
            <person name="Yadav J.S."/>
            <person name="Grigoriev I.V."/>
            <person name="Master E.R."/>
        </authorList>
    </citation>
    <scope>NUCLEOTIDE SEQUENCE [LARGE SCALE GENOMIC DNA]</scope>
    <source>
        <strain evidence="2 3">HHB-10118-sp</strain>
    </source>
</reference>
<name>K5W2L3_PHACS</name>
<feature type="compositionally biased region" description="Basic residues" evidence="1">
    <location>
        <begin position="268"/>
        <end position="279"/>
    </location>
</feature>
<feature type="region of interest" description="Disordered" evidence="1">
    <location>
        <begin position="449"/>
        <end position="506"/>
    </location>
</feature>
<proteinExistence type="predicted"/>
<feature type="compositionally biased region" description="Low complexity" evidence="1">
    <location>
        <begin position="410"/>
        <end position="423"/>
    </location>
</feature>
<dbReference type="InParanoid" id="K5W2L3"/>
<dbReference type="RefSeq" id="XP_007398022.1">
    <property type="nucleotide sequence ID" value="XM_007397960.1"/>
</dbReference>